<dbReference type="Proteomes" id="UP000540506">
    <property type="component" value="Unassembled WGS sequence"/>
</dbReference>
<comment type="caution">
    <text evidence="2">The sequence shown here is derived from an EMBL/GenBank/DDBJ whole genome shotgun (WGS) entry which is preliminary data.</text>
</comment>
<organism evidence="2 3">
    <name type="scientific">Kitasatospora kifunensis</name>
    <name type="common">Streptomyces kifunensis</name>
    <dbReference type="NCBI Taxonomy" id="58351"/>
    <lineage>
        <taxon>Bacteria</taxon>
        <taxon>Bacillati</taxon>
        <taxon>Actinomycetota</taxon>
        <taxon>Actinomycetes</taxon>
        <taxon>Kitasatosporales</taxon>
        <taxon>Streptomycetaceae</taxon>
        <taxon>Kitasatospora</taxon>
    </lineage>
</organism>
<feature type="signal peptide" evidence="1">
    <location>
        <begin position="1"/>
        <end position="29"/>
    </location>
</feature>
<proteinExistence type="predicted"/>
<dbReference type="InterPro" id="IPR029068">
    <property type="entry name" value="Glyas_Bleomycin-R_OHBP_Dase"/>
</dbReference>
<evidence type="ECO:0000313" key="3">
    <source>
        <dbReference type="Proteomes" id="UP000540506"/>
    </source>
</evidence>
<dbReference type="EMBL" id="JACHJV010000002">
    <property type="protein sequence ID" value="MBB4928012.1"/>
    <property type="molecule type" value="Genomic_DNA"/>
</dbReference>
<keyword evidence="1" id="KW-0732">Signal</keyword>
<keyword evidence="3" id="KW-1185">Reference proteome</keyword>
<evidence type="ECO:0000256" key="1">
    <source>
        <dbReference type="SAM" id="SignalP"/>
    </source>
</evidence>
<evidence type="ECO:0008006" key="4">
    <source>
        <dbReference type="Google" id="ProtNLM"/>
    </source>
</evidence>
<sequence>MPIRLSPRLLTAVAAATALAFATAPSAPAASSAARSDNGVAVGPQYDTAHVYVTPGAMDSFVSSWESTFGGTNTPQALADVTPTPSLTKSELILSPVGTLSVFDYQTPAPYPFGAERTGWLVKDLDRGVHKAEADGADTVVTPFPDPIGRDAIVQFPGGVDAQLYWHTKAPSYPPLASVPENRLYLPSSAARSFLHAYLAFTGGTVVSDDRHAPGAELGLPGTSYRRIRISSPFGDTFVAVTDGHLPYPFGRESTGYAVTDLDATLTKARAAGATVLWGPYASPQRDSAMVQFPGGYIAEIHDGGSRS</sequence>
<feature type="chain" id="PRO_5031485690" description="Glyoxalase" evidence="1">
    <location>
        <begin position="30"/>
        <end position="308"/>
    </location>
</feature>
<reference evidence="2 3" key="1">
    <citation type="submission" date="2020-08" db="EMBL/GenBank/DDBJ databases">
        <title>Sequencing the genomes of 1000 actinobacteria strains.</title>
        <authorList>
            <person name="Klenk H.-P."/>
        </authorList>
    </citation>
    <scope>NUCLEOTIDE SEQUENCE [LARGE SCALE GENOMIC DNA]</scope>
    <source>
        <strain evidence="2 3">DSM 41654</strain>
    </source>
</reference>
<protein>
    <recommendedName>
        <fullName evidence="4">Glyoxalase</fullName>
    </recommendedName>
</protein>
<gene>
    <name evidence="2" type="ORF">FHR34_007107</name>
</gene>
<dbReference type="Gene3D" id="3.10.180.10">
    <property type="entry name" value="2,3-Dihydroxybiphenyl 1,2-Dioxygenase, domain 1"/>
    <property type="match status" value="1"/>
</dbReference>
<name>A0A7W7R9N3_KITKI</name>
<evidence type="ECO:0000313" key="2">
    <source>
        <dbReference type="EMBL" id="MBB4928012.1"/>
    </source>
</evidence>
<dbReference type="SUPFAM" id="SSF54593">
    <property type="entry name" value="Glyoxalase/Bleomycin resistance protein/Dihydroxybiphenyl dioxygenase"/>
    <property type="match status" value="1"/>
</dbReference>
<accession>A0A7W7R9N3</accession>
<dbReference type="RefSeq" id="WP_184944878.1">
    <property type="nucleotide sequence ID" value="NZ_JACHJV010000002.1"/>
</dbReference>
<dbReference type="AlphaFoldDB" id="A0A7W7R9N3"/>